<gene>
    <name evidence="1" type="ORF">GALL_259570</name>
</gene>
<evidence type="ECO:0008006" key="2">
    <source>
        <dbReference type="Google" id="ProtNLM"/>
    </source>
</evidence>
<accession>A0A1J5R7Y8</accession>
<reference evidence="1" key="1">
    <citation type="submission" date="2016-10" db="EMBL/GenBank/DDBJ databases">
        <title>Sequence of Gallionella enrichment culture.</title>
        <authorList>
            <person name="Poehlein A."/>
            <person name="Muehling M."/>
            <person name="Daniel R."/>
        </authorList>
    </citation>
    <scope>NUCLEOTIDE SEQUENCE</scope>
</reference>
<protein>
    <recommendedName>
        <fullName evidence="2">Transposase</fullName>
    </recommendedName>
</protein>
<evidence type="ECO:0000313" key="1">
    <source>
        <dbReference type="EMBL" id="OIQ92120.1"/>
    </source>
</evidence>
<sequence length="84" mass="8806">MKPIIDPKRMTSAERADAHEAYRLAVLAYAEAAGRAGLPELAVKVRELAPGAGVAMTRCLRCGHDGMHGRAVTIGGAAVDLPRV</sequence>
<organism evidence="1">
    <name type="scientific">mine drainage metagenome</name>
    <dbReference type="NCBI Taxonomy" id="410659"/>
    <lineage>
        <taxon>unclassified sequences</taxon>
        <taxon>metagenomes</taxon>
        <taxon>ecological metagenomes</taxon>
    </lineage>
</organism>
<comment type="caution">
    <text evidence="1">The sequence shown here is derived from an EMBL/GenBank/DDBJ whole genome shotgun (WGS) entry which is preliminary data.</text>
</comment>
<name>A0A1J5R7Y8_9ZZZZ</name>
<dbReference type="EMBL" id="MLJW01000240">
    <property type="protein sequence ID" value="OIQ92120.1"/>
    <property type="molecule type" value="Genomic_DNA"/>
</dbReference>
<proteinExistence type="predicted"/>
<dbReference type="AlphaFoldDB" id="A0A1J5R7Y8"/>